<keyword evidence="2" id="KW-1185">Reference proteome</keyword>
<dbReference type="AlphaFoldDB" id="A0A8J2L8Z2"/>
<gene>
    <name evidence="1" type="ORF">AFUS01_LOCUS37466</name>
</gene>
<evidence type="ECO:0000313" key="1">
    <source>
        <dbReference type="EMBL" id="CAG7827478.1"/>
    </source>
</evidence>
<reference evidence="1" key="1">
    <citation type="submission" date="2021-06" db="EMBL/GenBank/DDBJ databases">
        <authorList>
            <person name="Hodson N. C."/>
            <person name="Mongue J. A."/>
            <person name="Jaron S. K."/>
        </authorList>
    </citation>
    <scope>NUCLEOTIDE SEQUENCE</scope>
</reference>
<proteinExistence type="predicted"/>
<evidence type="ECO:0000313" key="2">
    <source>
        <dbReference type="Proteomes" id="UP000708208"/>
    </source>
</evidence>
<protein>
    <submittedName>
        <fullName evidence="1">Uncharacterized protein</fullName>
    </submittedName>
</protein>
<accession>A0A8J2L8Z2</accession>
<name>A0A8J2L8Z2_9HEXA</name>
<dbReference type="EMBL" id="CAJVCH010543740">
    <property type="protein sequence ID" value="CAG7827478.1"/>
    <property type="molecule type" value="Genomic_DNA"/>
</dbReference>
<dbReference type="Proteomes" id="UP000708208">
    <property type="component" value="Unassembled WGS sequence"/>
</dbReference>
<organism evidence="1 2">
    <name type="scientific">Allacma fusca</name>
    <dbReference type="NCBI Taxonomy" id="39272"/>
    <lineage>
        <taxon>Eukaryota</taxon>
        <taxon>Metazoa</taxon>
        <taxon>Ecdysozoa</taxon>
        <taxon>Arthropoda</taxon>
        <taxon>Hexapoda</taxon>
        <taxon>Collembola</taxon>
        <taxon>Symphypleona</taxon>
        <taxon>Sminthuridae</taxon>
        <taxon>Allacma</taxon>
    </lineage>
</organism>
<sequence>MIRITIHRSLYRQLHPRKERKDSQTFDAVWSAKGQGTVEGKWDRNVVVLLYPWKCGTGIDFADQFLSESNDLPINRGGRDP</sequence>
<comment type="caution">
    <text evidence="1">The sequence shown here is derived from an EMBL/GenBank/DDBJ whole genome shotgun (WGS) entry which is preliminary data.</text>
</comment>